<evidence type="ECO:0000313" key="3">
    <source>
        <dbReference type="Proteomes" id="UP000182783"/>
    </source>
</evidence>
<name>A0A1G9JAV2_9BACL</name>
<protein>
    <submittedName>
        <fullName evidence="2">Uncharacterized protein</fullName>
    </submittedName>
</protein>
<gene>
    <name evidence="2" type="ORF">SAMN05216191_102406</name>
</gene>
<sequence length="53" mass="6240">MRYPSSETNRIQNPPYLDSPEGRKYMRLLVQSVLHQMKINQTKKGGPQKEHTK</sequence>
<dbReference type="Proteomes" id="UP000182783">
    <property type="component" value="Unassembled WGS sequence"/>
</dbReference>
<feature type="compositionally biased region" description="Polar residues" evidence="1">
    <location>
        <begin position="1"/>
        <end position="12"/>
    </location>
</feature>
<dbReference type="EMBL" id="FNGM01000002">
    <property type="protein sequence ID" value="SDL34670.1"/>
    <property type="molecule type" value="Genomic_DNA"/>
</dbReference>
<reference evidence="2 3" key="1">
    <citation type="submission" date="2016-10" db="EMBL/GenBank/DDBJ databases">
        <authorList>
            <person name="de Groot N.N."/>
        </authorList>
    </citation>
    <scope>NUCLEOTIDE SEQUENCE [LARGE SCALE GENOMIC DNA]</scope>
    <source>
        <strain evidence="2 3">CGMCC 1.10239</strain>
    </source>
</reference>
<organism evidence="2 3">
    <name type="scientific">Paenibacillus jilunlii</name>
    <dbReference type="NCBI Taxonomy" id="682956"/>
    <lineage>
        <taxon>Bacteria</taxon>
        <taxon>Bacillati</taxon>
        <taxon>Bacillota</taxon>
        <taxon>Bacilli</taxon>
        <taxon>Bacillales</taxon>
        <taxon>Paenibacillaceae</taxon>
        <taxon>Paenibacillus</taxon>
    </lineage>
</organism>
<accession>A0A1G9JAV2</accession>
<evidence type="ECO:0000256" key="1">
    <source>
        <dbReference type="SAM" id="MobiDB-lite"/>
    </source>
</evidence>
<evidence type="ECO:0000313" key="2">
    <source>
        <dbReference type="EMBL" id="SDL34670.1"/>
    </source>
</evidence>
<proteinExistence type="predicted"/>
<feature type="region of interest" description="Disordered" evidence="1">
    <location>
        <begin position="1"/>
        <end position="21"/>
    </location>
</feature>
<dbReference type="AlphaFoldDB" id="A0A1G9JAV2"/>